<evidence type="ECO:0000256" key="1">
    <source>
        <dbReference type="SAM" id="MobiDB-lite"/>
    </source>
</evidence>
<organism evidence="2 3">
    <name type="scientific">Pogonophryne albipinna</name>
    <dbReference type="NCBI Taxonomy" id="1090488"/>
    <lineage>
        <taxon>Eukaryota</taxon>
        <taxon>Metazoa</taxon>
        <taxon>Chordata</taxon>
        <taxon>Craniata</taxon>
        <taxon>Vertebrata</taxon>
        <taxon>Euteleostomi</taxon>
        <taxon>Actinopterygii</taxon>
        <taxon>Neopterygii</taxon>
        <taxon>Teleostei</taxon>
        <taxon>Neoteleostei</taxon>
        <taxon>Acanthomorphata</taxon>
        <taxon>Eupercaria</taxon>
        <taxon>Perciformes</taxon>
        <taxon>Notothenioidei</taxon>
        <taxon>Pogonophryne</taxon>
    </lineage>
</organism>
<comment type="caution">
    <text evidence="2">The sequence shown here is derived from an EMBL/GenBank/DDBJ whole genome shotgun (WGS) entry which is preliminary data.</text>
</comment>
<reference evidence="2" key="1">
    <citation type="submission" date="2022-11" db="EMBL/GenBank/DDBJ databases">
        <title>Chromosome-level genome of Pogonophryne albipinna.</title>
        <authorList>
            <person name="Jo E."/>
        </authorList>
    </citation>
    <scope>NUCLEOTIDE SEQUENCE</scope>
    <source>
        <strain evidence="2">SGF0006</strain>
        <tissue evidence="2">Muscle</tissue>
    </source>
</reference>
<keyword evidence="3" id="KW-1185">Reference proteome</keyword>
<dbReference type="AlphaFoldDB" id="A0AAD6ARZ2"/>
<proteinExistence type="predicted"/>
<evidence type="ECO:0000313" key="3">
    <source>
        <dbReference type="Proteomes" id="UP001219934"/>
    </source>
</evidence>
<evidence type="ECO:0000313" key="2">
    <source>
        <dbReference type="EMBL" id="KAJ4929693.1"/>
    </source>
</evidence>
<name>A0AAD6ARZ2_9TELE</name>
<dbReference type="EMBL" id="JAPTMU010000016">
    <property type="protein sequence ID" value="KAJ4929693.1"/>
    <property type="molecule type" value="Genomic_DNA"/>
</dbReference>
<dbReference type="Proteomes" id="UP001219934">
    <property type="component" value="Unassembled WGS sequence"/>
</dbReference>
<accession>A0AAD6ARZ2</accession>
<sequence length="80" mass="8794">MAMRDMAKRRHGKGEKGTNHGGFWVKNSGSRMSGEREPSQSSLAPVKFPVECWILPAVCCPLLSSSGFSLLVDRAQGWFP</sequence>
<protein>
    <submittedName>
        <fullName evidence="2">Uncharacterized protein</fullName>
    </submittedName>
</protein>
<gene>
    <name evidence="2" type="ORF">JOQ06_018715</name>
</gene>
<feature type="region of interest" description="Disordered" evidence="1">
    <location>
        <begin position="1"/>
        <end position="41"/>
    </location>
</feature>